<reference evidence="3" key="1">
    <citation type="submission" date="2014-05" db="EMBL/GenBank/DDBJ databases">
        <authorList>
            <person name="Chronopoulou M."/>
        </authorList>
    </citation>
    <scope>NUCLEOTIDE SEQUENCE</scope>
    <source>
        <tissue evidence="3">Whole organism</tissue>
    </source>
</reference>
<dbReference type="PANTHER" id="PTHR15644">
    <property type="entry name" value="OSTEOPETROSIS ASSOCIATED TRANSMEMBRANE PROTEIN 1"/>
    <property type="match status" value="1"/>
</dbReference>
<keyword evidence="2" id="KW-0472">Membrane</keyword>
<feature type="coiled-coil region" evidence="1">
    <location>
        <begin position="63"/>
        <end position="97"/>
    </location>
</feature>
<dbReference type="InterPro" id="IPR019172">
    <property type="entry name" value="Osteopetrosis-assoc_TM_1"/>
</dbReference>
<dbReference type="PANTHER" id="PTHR15644:SF2">
    <property type="entry name" value="OSTEOPETROSIS-ASSOCIATED TRANSMEMBRANE PROTEIN 1"/>
    <property type="match status" value="1"/>
</dbReference>
<accession>A0A0K2SXI9</accession>
<feature type="transmembrane region" description="Helical" evidence="2">
    <location>
        <begin position="434"/>
        <end position="458"/>
    </location>
</feature>
<evidence type="ECO:0000313" key="3">
    <source>
        <dbReference type="EMBL" id="CDW18493.1"/>
    </source>
</evidence>
<dbReference type="EMBL" id="HACA01001132">
    <property type="protein sequence ID" value="CDW18493.1"/>
    <property type="molecule type" value="Transcribed_RNA"/>
</dbReference>
<dbReference type="OrthoDB" id="10608377at2759"/>
<dbReference type="AlphaFoldDB" id="A0A0K2SXI9"/>
<dbReference type="GO" id="GO:0005829">
    <property type="term" value="C:cytosol"/>
    <property type="evidence" value="ECO:0007669"/>
    <property type="project" value="TreeGrafter"/>
</dbReference>
<keyword evidence="2" id="KW-0812">Transmembrane</keyword>
<keyword evidence="1" id="KW-0175">Coiled coil</keyword>
<dbReference type="Pfam" id="PF09777">
    <property type="entry name" value="OSTMP1"/>
    <property type="match status" value="1"/>
</dbReference>
<evidence type="ECO:0000256" key="1">
    <source>
        <dbReference type="SAM" id="Coils"/>
    </source>
</evidence>
<proteinExistence type="predicted"/>
<feature type="coiled-coil region" evidence="1">
    <location>
        <begin position="166"/>
        <end position="200"/>
    </location>
</feature>
<sequence>MNISDTKIIVDDILCDILSFTPYNDLRIEKEMEASSSSLEEEKMVDALNNKLIKAYSHAELLKSDLECQMSISSIKLKQLELENTDLKTDYEQLLRESALQRNTFQKTLRTLKHSLDNKDIEIGHLNESNSILRSEIMENAGNFIREREKCEKLREEESIIAQSLLENKNHSLQSLQIQLDNLKSKYEKKTKKIKKSHKKSLDSVTVRYSHLENHMKMGPLTLLIFTSMLVQKSDSFNLTAPVPIPEGDCKMLEFEFVNEYNFMSTCYIANAPTGDYCLKCKTNLQGLEKVYHKLKHTIQTHTNASCYDVLCRQNDIGIVCSDFKYIQHLWSISKCDYCYINNSMSSDKPKPDVSVYISLVQNVTNCFKSVENVCQNCKMMYRELSKLFFHEWYAWSKDGSYQCRDIYDKYNMTMREWKEVYGCIRESADSYTYPYVLLFSYIVILYFSFYFLVIYILPRQKYFNMQDIKTRTGVLPLNVAIREPRPQENVHELLSHLSIEEINQEVACPCFKTFTKFVKEYRDAREDYRRHDPPDNRVVAAIHKKYLQEIHNSPNFRF</sequence>
<protein>
    <submittedName>
        <fullName evidence="3">Uncharacterized protein</fullName>
    </submittedName>
</protein>
<keyword evidence="2" id="KW-1133">Transmembrane helix</keyword>
<organism evidence="3">
    <name type="scientific">Lepeophtheirus salmonis</name>
    <name type="common">Salmon louse</name>
    <name type="synonym">Caligus salmonis</name>
    <dbReference type="NCBI Taxonomy" id="72036"/>
    <lineage>
        <taxon>Eukaryota</taxon>
        <taxon>Metazoa</taxon>
        <taxon>Ecdysozoa</taxon>
        <taxon>Arthropoda</taxon>
        <taxon>Crustacea</taxon>
        <taxon>Multicrustacea</taxon>
        <taxon>Hexanauplia</taxon>
        <taxon>Copepoda</taxon>
        <taxon>Siphonostomatoida</taxon>
        <taxon>Caligidae</taxon>
        <taxon>Lepeophtheirus</taxon>
    </lineage>
</organism>
<name>A0A0K2SXI9_LEPSM</name>
<evidence type="ECO:0000256" key="2">
    <source>
        <dbReference type="SAM" id="Phobius"/>
    </source>
</evidence>